<name>X0C0P3_FUSOX</name>
<keyword evidence="2" id="KW-1185">Reference proteome</keyword>
<sequence>MKPMNMAHRTAAAAPTLRWTSRLAALLSLSRPPSPGSLMCVTTSLITLKTRDFTSSSFPAIKVSVPSKAVPMVDALSLTSVSPRSRRLLPFSFTLSAISAMEERKLSRSRSKRTLGGAVSLGLVESRVRGGLSNDPWLLLRLIRTRQSGYERQTLTSDEGPRRPWQCSSKRVRAFLGSAYW</sequence>
<proteinExistence type="predicted"/>
<reference evidence="1 2" key="1">
    <citation type="submission" date="2011-11" db="EMBL/GenBank/DDBJ databases">
        <title>The Genome Sequence of Fusarium oxysporum PHW815.</title>
        <authorList>
            <consortium name="The Broad Institute Genome Sequencing Platform"/>
            <person name="Ma L.-J."/>
            <person name="Gale L.R."/>
            <person name="Schwartz D.C."/>
            <person name="Zhou S."/>
            <person name="Corby-Kistler H."/>
            <person name="Young S.K."/>
            <person name="Zeng Q."/>
            <person name="Gargeya S."/>
            <person name="Fitzgerald M."/>
            <person name="Haas B."/>
            <person name="Abouelleil A."/>
            <person name="Alvarado L."/>
            <person name="Arachchi H.M."/>
            <person name="Berlin A."/>
            <person name="Brown A."/>
            <person name="Chapman S.B."/>
            <person name="Chen Z."/>
            <person name="Dunbar C."/>
            <person name="Freedman E."/>
            <person name="Gearin G."/>
            <person name="Goldberg J."/>
            <person name="Griggs A."/>
            <person name="Gujja S."/>
            <person name="Heiman D."/>
            <person name="Howarth C."/>
            <person name="Larson L."/>
            <person name="Lui A."/>
            <person name="MacDonald P.J.P."/>
            <person name="Montmayeur A."/>
            <person name="Murphy C."/>
            <person name="Neiman D."/>
            <person name="Pearson M."/>
            <person name="Priest M."/>
            <person name="Roberts A."/>
            <person name="Saif S."/>
            <person name="Shea T."/>
            <person name="Shenoy N."/>
            <person name="Sisk P."/>
            <person name="Stolte C."/>
            <person name="Sykes S."/>
            <person name="Wortman J."/>
            <person name="Nusbaum C."/>
            <person name="Birren B."/>
        </authorList>
    </citation>
    <scope>NUCLEOTIDE SEQUENCE [LARGE SCALE GENOMIC DNA]</scope>
    <source>
        <strain evidence="1 2">54005</strain>
    </source>
</reference>
<dbReference type="HOGENOM" id="CLU_1489089_0_0_1"/>
<evidence type="ECO:0000313" key="1">
    <source>
        <dbReference type="EMBL" id="EXK76377.1"/>
    </source>
</evidence>
<accession>X0C0P3</accession>
<dbReference type="AlphaFoldDB" id="X0C0P3"/>
<dbReference type="Proteomes" id="UP000030663">
    <property type="component" value="Unassembled WGS sequence"/>
</dbReference>
<organism evidence="1 2">
    <name type="scientific">Fusarium oxysporum f. sp. raphani 54005</name>
    <dbReference type="NCBI Taxonomy" id="1089458"/>
    <lineage>
        <taxon>Eukaryota</taxon>
        <taxon>Fungi</taxon>
        <taxon>Dikarya</taxon>
        <taxon>Ascomycota</taxon>
        <taxon>Pezizomycotina</taxon>
        <taxon>Sordariomycetes</taxon>
        <taxon>Hypocreomycetidae</taxon>
        <taxon>Hypocreales</taxon>
        <taxon>Nectriaceae</taxon>
        <taxon>Fusarium</taxon>
        <taxon>Fusarium oxysporum species complex</taxon>
    </lineage>
</organism>
<dbReference type="EMBL" id="KI979524">
    <property type="protein sequence ID" value="EXK76377.1"/>
    <property type="molecule type" value="Genomic_DNA"/>
</dbReference>
<protein>
    <submittedName>
        <fullName evidence="1">Uncharacterized protein</fullName>
    </submittedName>
</protein>
<evidence type="ECO:0000313" key="2">
    <source>
        <dbReference type="Proteomes" id="UP000030663"/>
    </source>
</evidence>
<gene>
    <name evidence="1" type="ORF">FOQG_18880</name>
</gene>